<reference evidence="5" key="1">
    <citation type="submission" date="2017-01" db="EMBL/GenBank/DDBJ databases">
        <title>Comparative genomics of anhydrobiosis in the tardigrade Hypsibius dujardini.</title>
        <authorList>
            <person name="Yoshida Y."/>
            <person name="Koutsovoulos G."/>
            <person name="Laetsch D."/>
            <person name="Stevens L."/>
            <person name="Kumar S."/>
            <person name="Horikawa D."/>
            <person name="Ishino K."/>
            <person name="Komine S."/>
            <person name="Tomita M."/>
            <person name="Blaxter M."/>
            <person name="Arakawa K."/>
        </authorList>
    </citation>
    <scope>NUCLEOTIDE SEQUENCE [LARGE SCALE GENOMIC DNA]</scope>
    <source>
        <strain evidence="5">Z151</strain>
    </source>
</reference>
<gene>
    <name evidence="4" type="ORF">BV898_05690</name>
</gene>
<dbReference type="Gene3D" id="3.40.50.2000">
    <property type="entry name" value="Glycogen Phosphorylase B"/>
    <property type="match status" value="2"/>
</dbReference>
<keyword evidence="2" id="KW-0328">Glycosyltransferase</keyword>
<sequence length="449" mass="48889">MPERKHILMVTVNAHGHYIPMSQLADKIAKHHRVTLAVSQAFVPIIHADKIEPANGSVTLLGIHDGIDLSGPRSFATFMAHVIPGVENLFRSVFKSENASVQCDVKDPVDAVIVDDMLAPALHALHALGVPFYVFNSGSSGRMLHYLSVNADTPVCGEDATHASEPFIAVPPDGSHPPPMLQIVKEILLPIHEVAHLATGFISATMGSLESDLVERIRKHPDMKGVALYNVGPHVANLTGLVLKPEELKVEAWLDARENSSVVYVAFGTMSEHSPERVRAIAEALLAIGRPFIWSLPTDQQVYLPEELRNGIERQLDAEGNCKGLILAWAPQRMILNHQATAVFVSHCGWNSTMDSLIGGVPVVAWPQGVDQMMNALMLMRNGTAVLVDEGDRANRRTVSAEEIERMIRSVLEDESYKKAAKSWKNAIATSVGPDGDSQKELLSLIAAL</sequence>
<protein>
    <recommendedName>
        <fullName evidence="3">UDP-glucuronosyltransferase</fullName>
        <ecNumber evidence="3">2.4.1.17</ecNumber>
    </recommendedName>
</protein>
<dbReference type="FunFam" id="3.40.50.2000:FF:000056">
    <property type="entry name" value="Glycosyltransferase"/>
    <property type="match status" value="1"/>
</dbReference>
<dbReference type="InterPro" id="IPR002213">
    <property type="entry name" value="UDP_glucos_trans"/>
</dbReference>
<comment type="similarity">
    <text evidence="2">Belongs to the UDP-glycosyltransferase family.</text>
</comment>
<dbReference type="EC" id="2.4.1.17" evidence="3"/>
<evidence type="ECO:0000256" key="3">
    <source>
        <dbReference type="RuleBase" id="RU362059"/>
    </source>
</evidence>
<dbReference type="InterPro" id="IPR050481">
    <property type="entry name" value="UDP-glycosyltransf_plant"/>
</dbReference>
<comment type="subcellular location">
    <subcellularLocation>
        <location evidence="3">Membrane</location>
        <topology evidence="3">Single-pass membrane protein</topology>
    </subcellularLocation>
</comment>
<proteinExistence type="inferred from homology"/>
<name>A0A1W0WYX0_HYPEX</name>
<keyword evidence="1 2" id="KW-0808">Transferase</keyword>
<dbReference type="GO" id="GO:0016020">
    <property type="term" value="C:membrane"/>
    <property type="evidence" value="ECO:0007669"/>
    <property type="project" value="UniProtKB-SubCell"/>
</dbReference>
<evidence type="ECO:0000313" key="4">
    <source>
        <dbReference type="EMBL" id="OQV20404.1"/>
    </source>
</evidence>
<dbReference type="PANTHER" id="PTHR48048">
    <property type="entry name" value="GLYCOSYLTRANSFERASE"/>
    <property type="match status" value="1"/>
</dbReference>
<evidence type="ECO:0000313" key="5">
    <source>
        <dbReference type="Proteomes" id="UP000192578"/>
    </source>
</evidence>
<dbReference type="Pfam" id="PF00201">
    <property type="entry name" value="UDPGT"/>
    <property type="match status" value="1"/>
</dbReference>
<dbReference type="GO" id="GO:0035251">
    <property type="term" value="F:UDP-glucosyltransferase activity"/>
    <property type="evidence" value="ECO:0007669"/>
    <property type="project" value="InterPro"/>
</dbReference>
<dbReference type="SUPFAM" id="SSF53756">
    <property type="entry name" value="UDP-Glycosyltransferase/glycogen phosphorylase"/>
    <property type="match status" value="1"/>
</dbReference>
<dbReference type="CDD" id="cd03784">
    <property type="entry name" value="GT1_Gtf-like"/>
    <property type="match status" value="1"/>
</dbReference>
<dbReference type="PROSITE" id="PS00375">
    <property type="entry name" value="UDPGT"/>
    <property type="match status" value="1"/>
</dbReference>
<keyword evidence="5" id="KW-1185">Reference proteome</keyword>
<dbReference type="EMBL" id="MTYJ01000031">
    <property type="protein sequence ID" value="OQV20404.1"/>
    <property type="molecule type" value="Genomic_DNA"/>
</dbReference>
<comment type="caution">
    <text evidence="4">The sequence shown here is derived from an EMBL/GenBank/DDBJ whole genome shotgun (WGS) entry which is preliminary data.</text>
</comment>
<dbReference type="AlphaFoldDB" id="A0A1W0WYX0"/>
<evidence type="ECO:0000256" key="1">
    <source>
        <dbReference type="ARBA" id="ARBA00022679"/>
    </source>
</evidence>
<dbReference type="Proteomes" id="UP000192578">
    <property type="component" value="Unassembled WGS sequence"/>
</dbReference>
<dbReference type="InterPro" id="IPR035595">
    <property type="entry name" value="UDP_glycos_trans_CS"/>
</dbReference>
<evidence type="ECO:0000256" key="2">
    <source>
        <dbReference type="RuleBase" id="RU003718"/>
    </source>
</evidence>
<comment type="catalytic activity">
    <reaction evidence="3">
        <text>glucuronate acceptor + UDP-alpha-D-glucuronate = acceptor beta-D-glucuronoside + UDP + H(+)</text>
        <dbReference type="Rhea" id="RHEA:21032"/>
        <dbReference type="ChEBI" id="CHEBI:15378"/>
        <dbReference type="ChEBI" id="CHEBI:58052"/>
        <dbReference type="ChEBI" id="CHEBI:58223"/>
        <dbReference type="ChEBI" id="CHEBI:132367"/>
        <dbReference type="ChEBI" id="CHEBI:132368"/>
        <dbReference type="EC" id="2.4.1.17"/>
    </reaction>
</comment>
<dbReference type="GO" id="GO:0015020">
    <property type="term" value="F:glucuronosyltransferase activity"/>
    <property type="evidence" value="ECO:0007669"/>
    <property type="project" value="UniProtKB-EC"/>
</dbReference>
<dbReference type="OrthoDB" id="5835829at2759"/>
<accession>A0A1W0WYX0</accession>
<organism evidence="4 5">
    <name type="scientific">Hypsibius exemplaris</name>
    <name type="common">Freshwater tardigrade</name>
    <dbReference type="NCBI Taxonomy" id="2072580"/>
    <lineage>
        <taxon>Eukaryota</taxon>
        <taxon>Metazoa</taxon>
        <taxon>Ecdysozoa</taxon>
        <taxon>Tardigrada</taxon>
        <taxon>Eutardigrada</taxon>
        <taxon>Parachela</taxon>
        <taxon>Hypsibioidea</taxon>
        <taxon>Hypsibiidae</taxon>
        <taxon>Hypsibius</taxon>
    </lineage>
</organism>